<dbReference type="PROSITE" id="PS51273">
    <property type="entry name" value="GATASE_TYPE_1"/>
    <property type="match status" value="1"/>
</dbReference>
<evidence type="ECO:0000256" key="10">
    <source>
        <dbReference type="ARBA" id="ARBA00047781"/>
    </source>
</evidence>
<dbReference type="GO" id="GO:0046872">
    <property type="term" value="F:metal ion binding"/>
    <property type="evidence" value="ECO:0007669"/>
    <property type="project" value="UniProtKB-KW"/>
</dbReference>
<protein>
    <recommendedName>
        <fullName evidence="12">CTP synthase</fullName>
        <ecNumber evidence="12">6.3.4.2</ecNumber>
    </recommendedName>
    <alternativeName>
        <fullName evidence="12">Cytidine 5'-triphosphate synthase</fullName>
    </alternativeName>
    <alternativeName>
        <fullName evidence="12">Cytidine triphosphate synthetase</fullName>
        <shortName evidence="12">CTP synthetase</shortName>
        <shortName evidence="12">CTPS</shortName>
    </alternativeName>
    <alternativeName>
        <fullName evidence="12">UTP--ammonia ligase</fullName>
    </alternativeName>
</protein>
<comment type="catalytic activity">
    <reaction evidence="10 12">
        <text>UTP + L-glutamine + ATP + H2O = CTP + L-glutamate + ADP + phosphate + 2 H(+)</text>
        <dbReference type="Rhea" id="RHEA:26426"/>
        <dbReference type="ChEBI" id="CHEBI:15377"/>
        <dbReference type="ChEBI" id="CHEBI:15378"/>
        <dbReference type="ChEBI" id="CHEBI:29985"/>
        <dbReference type="ChEBI" id="CHEBI:30616"/>
        <dbReference type="ChEBI" id="CHEBI:37563"/>
        <dbReference type="ChEBI" id="CHEBI:43474"/>
        <dbReference type="ChEBI" id="CHEBI:46398"/>
        <dbReference type="ChEBI" id="CHEBI:58359"/>
        <dbReference type="ChEBI" id="CHEBI:456216"/>
        <dbReference type="EC" id="6.3.4.2"/>
    </reaction>
</comment>
<dbReference type="STRING" id="452662.SJA_C1-16140"/>
<dbReference type="InterPro" id="IPR004468">
    <property type="entry name" value="CTP_synthase"/>
</dbReference>
<dbReference type="InterPro" id="IPR033828">
    <property type="entry name" value="GATase1_CTP_Synthase"/>
</dbReference>
<dbReference type="MEROPS" id="C26.964"/>
<keyword evidence="6 12" id="KW-0067">ATP-binding</keyword>
<sequence length="544" mass="59833">MARYIFITGGVVSSLGKGLMAASLAALLQARGFRVRIRKFDPYLNVDPGTMSPYQHGEVYVTDDGAETDLDLGHYERFTGVSARQSDNVTQGRVYQTIIQRERRGDYLGATVQVIPHVTDEIKAFALADSDDLDFVLCEIGGTVGDIESLPFMEAIRQLHNDLGRNRSIFVHVTLVPYIAAAGELKTKPTQHSVRELTSLGIQPDILLCRCEHPLPESERRKIALFCNVRPEAVIPALDASSIYAVPTQYHAEGLDDEVLRAFGIENAPAPRLDRWHDIMDRQQNPEGEVTIGVVGKYVGLPDAYKSLYEALTHGGFANRVKVNIKWLDAELFEEEGADIAARLEPMHGILVPGGFGVRGSEGKIASVKFARERNVPFFGICLGMQMACIEGARNTAGIANASTTEFGETSEPVVGLITEWMSKEGLQKRTAETDLGGTMRLGAYPAKLTGNSVVAGIYDATDISERHRHRYEVNAGYREPLEKGGLIFSGMSPDGTLPEIVERPDHPWFVGVQFHPELKSKPFDPHPLFASFIEAAVKQSRLV</sequence>
<feature type="domain" description="Glutamine amidotransferase" evidence="13">
    <location>
        <begin position="302"/>
        <end position="535"/>
    </location>
</feature>
<feature type="binding site" evidence="12">
    <location>
        <begin position="14"/>
        <end position="19"/>
    </location>
    <ligand>
        <name>ATP</name>
        <dbReference type="ChEBI" id="CHEBI:30616"/>
    </ligand>
</feature>
<dbReference type="GeneID" id="29273224"/>
<dbReference type="HOGENOM" id="CLU_011675_5_0_5"/>
<keyword evidence="5 12" id="KW-0547">Nucleotide-binding</keyword>
<evidence type="ECO:0000256" key="1">
    <source>
        <dbReference type="ARBA" id="ARBA00005171"/>
    </source>
</evidence>
<dbReference type="EC" id="6.3.4.2" evidence="12"/>
<dbReference type="InterPro" id="IPR017926">
    <property type="entry name" value="GATASE"/>
</dbReference>
<dbReference type="Proteomes" id="UP000007753">
    <property type="component" value="Chromosome 1"/>
</dbReference>
<dbReference type="GO" id="GO:0004359">
    <property type="term" value="F:glutaminase activity"/>
    <property type="evidence" value="ECO:0007669"/>
    <property type="project" value="RHEA"/>
</dbReference>
<comment type="pathway">
    <text evidence="1 12">Pyrimidine metabolism; CTP biosynthesis via de novo pathway; CTP from UDP: step 2/2.</text>
</comment>
<proteinExistence type="inferred from homology"/>
<organism evidence="15 16">
    <name type="scientific">Sphingobium indicum (strain DSM 16413 / CCM 7287 / MTCC 6362 / UT26 / NBRC 101211 / UT26S)</name>
    <name type="common">Sphingobium japonicum</name>
    <dbReference type="NCBI Taxonomy" id="452662"/>
    <lineage>
        <taxon>Bacteria</taxon>
        <taxon>Pseudomonadati</taxon>
        <taxon>Pseudomonadota</taxon>
        <taxon>Alphaproteobacteria</taxon>
        <taxon>Sphingomonadales</taxon>
        <taxon>Sphingomonadaceae</taxon>
        <taxon>Sphingobium</taxon>
    </lineage>
</organism>
<dbReference type="CDD" id="cd01746">
    <property type="entry name" value="GATase1_CTP_Synthase"/>
    <property type="match status" value="1"/>
</dbReference>
<dbReference type="SUPFAM" id="SSF52540">
    <property type="entry name" value="P-loop containing nucleoside triphosphate hydrolases"/>
    <property type="match status" value="1"/>
</dbReference>
<dbReference type="PANTHER" id="PTHR11550:SF0">
    <property type="entry name" value="CTP SYNTHASE-RELATED"/>
    <property type="match status" value="1"/>
</dbReference>
<dbReference type="GO" id="GO:0042802">
    <property type="term" value="F:identical protein binding"/>
    <property type="evidence" value="ECO:0007669"/>
    <property type="project" value="TreeGrafter"/>
</dbReference>
<dbReference type="FunFam" id="3.40.50.880:FF:000002">
    <property type="entry name" value="CTP synthase"/>
    <property type="match status" value="1"/>
</dbReference>
<feature type="binding site" evidence="12">
    <location>
        <begin position="383"/>
        <end position="386"/>
    </location>
    <ligand>
        <name>L-glutamine</name>
        <dbReference type="ChEBI" id="CHEBI:58359"/>
    </ligand>
</feature>
<evidence type="ECO:0000256" key="11">
    <source>
        <dbReference type="ARBA" id="ARBA00059148"/>
    </source>
</evidence>
<dbReference type="NCBIfam" id="NF003792">
    <property type="entry name" value="PRK05380.1"/>
    <property type="match status" value="1"/>
</dbReference>
<feature type="active site" evidence="12">
    <location>
        <position position="518"/>
    </location>
</feature>
<comment type="miscellaneous">
    <text evidence="12">CTPSs have evolved a hybrid strategy for distinguishing between UTP and CTP. The overlapping regions of the product feedback inhibitory and substrate sites recognize a common feature in both compounds, the triphosphate moiety. To differentiate isosteric substrate and product pyrimidine rings, an additional pocket far from the expected kinase/ligase catalytic site, specifically recognizes the cytosine and ribose portions of the product inhibitor.</text>
</comment>
<dbReference type="SUPFAM" id="SSF52317">
    <property type="entry name" value="Class I glutamine amidotransferase-like"/>
    <property type="match status" value="1"/>
</dbReference>
<feature type="binding site" evidence="12">
    <location>
        <begin position="186"/>
        <end position="191"/>
    </location>
    <ligand>
        <name>UTP</name>
        <dbReference type="ChEBI" id="CHEBI:46398"/>
    </ligand>
</feature>
<gene>
    <name evidence="12 15" type="primary">pyrG</name>
    <name evidence="15" type="ordered locus">SJA_C1-16140</name>
</gene>
<keyword evidence="3 12" id="KW-0436">Ligase</keyword>
<dbReference type="Gene3D" id="3.40.50.300">
    <property type="entry name" value="P-loop containing nucleotide triphosphate hydrolases"/>
    <property type="match status" value="1"/>
</dbReference>
<comment type="activity regulation">
    <text evidence="12">Allosterically activated by GTP, when glutamine is the substrate; GTP has no effect on the reaction when ammonia is the substrate. The allosteric effector GTP functions by stabilizing the protein conformation that binds the tetrahedral intermediate(s) formed during glutamine hydrolysis. Inhibited by the product CTP, via allosteric rather than competitive inhibition.</text>
</comment>
<dbReference type="NCBIfam" id="TIGR00337">
    <property type="entry name" value="PyrG"/>
    <property type="match status" value="1"/>
</dbReference>
<dbReference type="HAMAP" id="MF_01227">
    <property type="entry name" value="PyrG"/>
    <property type="match status" value="1"/>
</dbReference>
<feature type="binding site" evidence="12">
    <location>
        <position position="13"/>
    </location>
    <ligand>
        <name>CTP</name>
        <dbReference type="ChEBI" id="CHEBI:37563"/>
        <note>allosteric inhibitor</note>
    </ligand>
</feature>
<evidence type="ECO:0000256" key="4">
    <source>
        <dbReference type="ARBA" id="ARBA00022723"/>
    </source>
</evidence>
<name>D4Z1G6_SPHIU</name>
<evidence type="ECO:0000313" key="15">
    <source>
        <dbReference type="EMBL" id="BAI96448.1"/>
    </source>
</evidence>
<dbReference type="GO" id="GO:0097268">
    <property type="term" value="C:cytoophidium"/>
    <property type="evidence" value="ECO:0007669"/>
    <property type="project" value="UniProtKB-ARBA"/>
</dbReference>
<evidence type="ECO:0000256" key="6">
    <source>
        <dbReference type="ARBA" id="ARBA00022840"/>
    </source>
</evidence>
<keyword evidence="9 12" id="KW-0665">Pyrimidine biosynthesis</keyword>
<feature type="binding site" evidence="12">
    <location>
        <position position="240"/>
    </location>
    <ligand>
        <name>ATP</name>
        <dbReference type="ChEBI" id="CHEBI:30616"/>
    </ligand>
</feature>
<feature type="binding site" evidence="12">
    <location>
        <position position="139"/>
    </location>
    <ligand>
        <name>Mg(2+)</name>
        <dbReference type="ChEBI" id="CHEBI:18420"/>
    </ligand>
</feature>
<dbReference type="UniPathway" id="UPA00159">
    <property type="reaction ID" value="UER00277"/>
</dbReference>
<feature type="binding site" evidence="12">
    <location>
        <position position="222"/>
    </location>
    <ligand>
        <name>CTP</name>
        <dbReference type="ChEBI" id="CHEBI:37563"/>
        <note>allosteric inhibitor</note>
    </ligand>
</feature>
<dbReference type="FunFam" id="3.40.50.300:FF:000009">
    <property type="entry name" value="CTP synthase"/>
    <property type="match status" value="1"/>
</dbReference>
<feature type="binding site" evidence="12">
    <location>
        <position position="54"/>
    </location>
    <ligand>
        <name>L-glutamine</name>
        <dbReference type="ChEBI" id="CHEBI:58359"/>
    </ligand>
</feature>
<dbReference type="GO" id="GO:0005829">
    <property type="term" value="C:cytosol"/>
    <property type="evidence" value="ECO:0007669"/>
    <property type="project" value="TreeGrafter"/>
</dbReference>
<dbReference type="GO" id="GO:0003883">
    <property type="term" value="F:CTP synthase activity"/>
    <property type="evidence" value="ECO:0007669"/>
    <property type="project" value="UniProtKB-UniRule"/>
</dbReference>
<evidence type="ECO:0000256" key="5">
    <source>
        <dbReference type="ARBA" id="ARBA00022741"/>
    </source>
</evidence>
<evidence type="ECO:0000256" key="2">
    <source>
        <dbReference type="ARBA" id="ARBA00007533"/>
    </source>
</evidence>
<dbReference type="PANTHER" id="PTHR11550">
    <property type="entry name" value="CTP SYNTHASE"/>
    <property type="match status" value="1"/>
</dbReference>
<reference evidence="15 16" key="1">
    <citation type="journal article" date="2010" name="J. Bacteriol.">
        <title>Complete genome sequence of the representative gamma-hexachlorocyclohexane-degrading bacterium Sphingobium japonicum UT26.</title>
        <authorList>
            <person name="Nagata Y."/>
            <person name="Ohtsubo Y."/>
            <person name="Endo R."/>
            <person name="Ichikawa N."/>
            <person name="Ankai A."/>
            <person name="Oguchi A."/>
            <person name="Fukui S."/>
            <person name="Fujita N."/>
            <person name="Tsuda M."/>
        </authorList>
    </citation>
    <scope>NUCLEOTIDE SEQUENCE [LARGE SCALE GENOMIC DNA]</scope>
    <source>
        <strain evidence="16">DSM 16413 / CCM 7287 / MTCC 6362 / UT26 / NBRC 101211 / UT26S</strain>
    </source>
</reference>
<feature type="region of interest" description="Amidoligase domain" evidence="12">
    <location>
        <begin position="1"/>
        <end position="265"/>
    </location>
</feature>
<keyword evidence="7 12" id="KW-0460">Magnesium</keyword>
<comment type="catalytic activity">
    <reaction evidence="12">
        <text>L-glutamine + H2O = L-glutamate + NH4(+)</text>
        <dbReference type="Rhea" id="RHEA:15889"/>
        <dbReference type="ChEBI" id="CHEBI:15377"/>
        <dbReference type="ChEBI" id="CHEBI:28938"/>
        <dbReference type="ChEBI" id="CHEBI:29985"/>
        <dbReference type="ChEBI" id="CHEBI:58359"/>
    </reaction>
</comment>
<feature type="active site" description="Nucleophile; for glutamine hydrolysis" evidence="12">
    <location>
        <position position="382"/>
    </location>
</feature>
<feature type="binding site" evidence="12">
    <location>
        <position position="406"/>
    </location>
    <ligand>
        <name>L-glutamine</name>
        <dbReference type="ChEBI" id="CHEBI:58359"/>
    </ligand>
</feature>
<evidence type="ECO:0000256" key="8">
    <source>
        <dbReference type="ARBA" id="ARBA00022962"/>
    </source>
</evidence>
<comment type="similarity">
    <text evidence="2 12">Belongs to the CTP synthase family.</text>
</comment>
<comment type="subunit">
    <text evidence="12">Homotetramer.</text>
</comment>
<dbReference type="InterPro" id="IPR017456">
    <property type="entry name" value="CTP_synthase_N"/>
</dbReference>
<feature type="active site" evidence="12">
    <location>
        <position position="516"/>
    </location>
</feature>
<feature type="domain" description="CTP synthase N-terminal" evidence="14">
    <location>
        <begin position="3"/>
        <end position="264"/>
    </location>
</feature>
<comment type="caution">
    <text evidence="12">Lacks conserved residue(s) required for the propagation of feature annotation.</text>
</comment>
<keyword evidence="8 12" id="KW-0315">Glutamine amidotransferase</keyword>
<dbReference type="RefSeq" id="WP_013039955.1">
    <property type="nucleotide sequence ID" value="NC_014006.1"/>
</dbReference>
<accession>D4Z1G6</accession>
<dbReference type="GO" id="GO:0005524">
    <property type="term" value="F:ATP binding"/>
    <property type="evidence" value="ECO:0007669"/>
    <property type="project" value="UniProtKB-KW"/>
</dbReference>
<evidence type="ECO:0000256" key="3">
    <source>
        <dbReference type="ARBA" id="ARBA00022598"/>
    </source>
</evidence>
<feature type="binding site" evidence="12">
    <location>
        <begin position="146"/>
        <end position="148"/>
    </location>
    <ligand>
        <name>CTP</name>
        <dbReference type="ChEBI" id="CHEBI:37563"/>
        <note>allosteric inhibitor</note>
    </ligand>
</feature>
<dbReference type="AlphaFoldDB" id="D4Z1G6"/>
<dbReference type="EMBL" id="AP010803">
    <property type="protein sequence ID" value="BAI96448.1"/>
    <property type="molecule type" value="Genomic_DNA"/>
</dbReference>
<dbReference type="Gene3D" id="3.40.50.880">
    <property type="match status" value="1"/>
</dbReference>
<feature type="binding site" evidence="12">
    <location>
        <position position="355"/>
    </location>
    <ligand>
        <name>L-glutamine</name>
        <dbReference type="ChEBI" id="CHEBI:58359"/>
    </ligand>
</feature>
<comment type="function">
    <text evidence="11 12">Catalyzes the ATP-dependent amination of UTP to CTP with either L-glutamine or ammonia as the source of nitrogen. Regulates intracellular CTP levels through interactions with the four ribonucleotide triphosphates.</text>
</comment>
<feature type="binding site" evidence="12">
    <location>
        <position position="13"/>
    </location>
    <ligand>
        <name>UTP</name>
        <dbReference type="ChEBI" id="CHEBI:46398"/>
    </ligand>
</feature>
<dbReference type="KEGG" id="sjp:SJA_C1-16140"/>
<feature type="binding site" evidence="12">
    <location>
        <position position="222"/>
    </location>
    <ligand>
        <name>UTP</name>
        <dbReference type="ChEBI" id="CHEBI:46398"/>
    </ligand>
</feature>
<feature type="binding site" evidence="12">
    <location>
        <position position="71"/>
    </location>
    <ligand>
        <name>ATP</name>
        <dbReference type="ChEBI" id="CHEBI:30616"/>
    </ligand>
</feature>
<evidence type="ECO:0000256" key="7">
    <source>
        <dbReference type="ARBA" id="ARBA00022842"/>
    </source>
</evidence>
<feature type="binding site" evidence="12">
    <location>
        <position position="71"/>
    </location>
    <ligand>
        <name>Mg(2+)</name>
        <dbReference type="ChEBI" id="CHEBI:18420"/>
    </ligand>
</feature>
<dbReference type="Pfam" id="PF00117">
    <property type="entry name" value="GATase"/>
    <property type="match status" value="1"/>
</dbReference>
<dbReference type="CDD" id="cd03113">
    <property type="entry name" value="CTPS_N"/>
    <property type="match status" value="1"/>
</dbReference>
<evidence type="ECO:0000259" key="13">
    <source>
        <dbReference type="Pfam" id="PF00117"/>
    </source>
</evidence>
<evidence type="ECO:0000313" key="16">
    <source>
        <dbReference type="Proteomes" id="UP000007753"/>
    </source>
</evidence>
<comment type="catalytic activity">
    <reaction evidence="12">
        <text>UTP + NH4(+) + ATP = CTP + ADP + phosphate + 2 H(+)</text>
        <dbReference type="Rhea" id="RHEA:16597"/>
        <dbReference type="ChEBI" id="CHEBI:15378"/>
        <dbReference type="ChEBI" id="CHEBI:28938"/>
        <dbReference type="ChEBI" id="CHEBI:30616"/>
        <dbReference type="ChEBI" id="CHEBI:37563"/>
        <dbReference type="ChEBI" id="CHEBI:43474"/>
        <dbReference type="ChEBI" id="CHEBI:46398"/>
        <dbReference type="ChEBI" id="CHEBI:456216"/>
    </reaction>
</comment>
<feature type="binding site" evidence="12">
    <location>
        <position position="471"/>
    </location>
    <ligand>
        <name>L-glutamine</name>
        <dbReference type="ChEBI" id="CHEBI:58359"/>
    </ligand>
</feature>
<dbReference type="GO" id="GO:0044210">
    <property type="term" value="P:'de novo' CTP biosynthetic process"/>
    <property type="evidence" value="ECO:0007669"/>
    <property type="project" value="UniProtKB-UniRule"/>
</dbReference>
<evidence type="ECO:0000259" key="14">
    <source>
        <dbReference type="Pfam" id="PF06418"/>
    </source>
</evidence>
<dbReference type="InterPro" id="IPR029062">
    <property type="entry name" value="Class_I_gatase-like"/>
</dbReference>
<feature type="binding site" evidence="12">
    <location>
        <begin position="186"/>
        <end position="191"/>
    </location>
    <ligand>
        <name>CTP</name>
        <dbReference type="ChEBI" id="CHEBI:37563"/>
        <note>allosteric inhibitor</note>
    </ligand>
</feature>
<dbReference type="InterPro" id="IPR027417">
    <property type="entry name" value="P-loop_NTPase"/>
</dbReference>
<keyword evidence="16" id="KW-1185">Reference proteome</keyword>
<dbReference type="GO" id="GO:0019856">
    <property type="term" value="P:pyrimidine nucleobase biosynthetic process"/>
    <property type="evidence" value="ECO:0007669"/>
    <property type="project" value="TreeGrafter"/>
</dbReference>
<evidence type="ECO:0000256" key="12">
    <source>
        <dbReference type="HAMAP-Rule" id="MF_01227"/>
    </source>
</evidence>
<dbReference type="eggNOG" id="COG0504">
    <property type="taxonomic scope" value="Bacteria"/>
</dbReference>
<dbReference type="Pfam" id="PF06418">
    <property type="entry name" value="CTP_synth_N"/>
    <property type="match status" value="1"/>
</dbReference>
<evidence type="ECO:0000256" key="9">
    <source>
        <dbReference type="ARBA" id="ARBA00022975"/>
    </source>
</evidence>
<keyword evidence="4 12" id="KW-0479">Metal-binding</keyword>